<dbReference type="Proteomes" id="UP001243276">
    <property type="component" value="Segment"/>
</dbReference>
<feature type="compositionally biased region" description="Basic and acidic residues" evidence="1">
    <location>
        <begin position="110"/>
        <end position="121"/>
    </location>
</feature>
<dbReference type="KEGG" id="vg:80560555"/>
<proteinExistence type="predicted"/>
<evidence type="ECO:0000313" key="2">
    <source>
        <dbReference type="EMBL" id="WGH20785.1"/>
    </source>
</evidence>
<dbReference type="EMBL" id="OQ709208">
    <property type="protein sequence ID" value="WGH20785.1"/>
    <property type="molecule type" value="Genomic_DNA"/>
</dbReference>
<protein>
    <submittedName>
        <fullName evidence="2">Uncharacterized protein</fullName>
    </submittedName>
</protein>
<evidence type="ECO:0000313" key="3">
    <source>
        <dbReference type="Proteomes" id="UP001243276"/>
    </source>
</evidence>
<dbReference type="GeneID" id="80560555"/>
<accession>A0AAF0K0X4</accession>
<sequence length="135" mass="15660">MIRETELDENRAKYHFGCDTPSCPRTARVVINDPSFDRLPGPEEPVLGTVADALRRRRWSVGGVEGERTFCPDHSITVPDDDAEIVIRPRGRPRRDDLEGNTPGQIRKRMLLEKKERAEKRRAQKRNYHLKKRDS</sequence>
<feature type="compositionally biased region" description="Basic residues" evidence="1">
    <location>
        <begin position="122"/>
        <end position="135"/>
    </location>
</feature>
<gene>
    <name evidence="2" type="primary">2</name>
</gene>
<name>A0AAF0K0X4_9CAUD</name>
<feature type="region of interest" description="Disordered" evidence="1">
    <location>
        <begin position="87"/>
        <end position="135"/>
    </location>
</feature>
<organism evidence="2 3">
    <name type="scientific">Gordonia phage Commandaria</name>
    <dbReference type="NCBI Taxonomy" id="3038364"/>
    <lineage>
        <taxon>Viruses</taxon>
        <taxon>Duplodnaviria</taxon>
        <taxon>Heunggongvirae</taxon>
        <taxon>Uroviricota</taxon>
        <taxon>Caudoviricetes</taxon>
        <taxon>Zierdtviridae</taxon>
        <taxon>Emilbogenvirinae</taxon>
        <taxon>Commandariavirus</taxon>
        <taxon>Commandariavirus commandaria</taxon>
    </lineage>
</organism>
<evidence type="ECO:0000256" key="1">
    <source>
        <dbReference type="SAM" id="MobiDB-lite"/>
    </source>
</evidence>
<dbReference type="RefSeq" id="YP_010842792.1">
    <property type="nucleotide sequence ID" value="NC_079146.1"/>
</dbReference>
<keyword evidence="3" id="KW-1185">Reference proteome</keyword>
<reference evidence="2" key="1">
    <citation type="submission" date="2023-03" db="EMBL/GenBank/DDBJ databases">
        <authorList>
            <person name="Adamson A.J."/>
            <person name="Baker B.A."/>
            <person name="Galadyk N."/>
            <person name="Joshi D.H."/>
            <person name="Kistler H.E."/>
            <person name="Roberts S.M."/>
            <person name="Saint K.A."/>
            <person name="Sunnen C.N."/>
            <person name="Garlena R.A."/>
            <person name="Russell D.A."/>
            <person name="Pope W.H."/>
            <person name="Jacobs-Sera D."/>
            <person name="Hatfull G.F."/>
        </authorList>
    </citation>
    <scope>NUCLEOTIDE SEQUENCE</scope>
</reference>